<name>R4YYJ4_9ACTN</name>
<reference evidence="2 3" key="1">
    <citation type="journal article" date="2013" name="ISME J.">
        <title>Metabolic model for the filamentous 'Candidatus Microthrix parvicella' based on genomic and metagenomic analyses.</title>
        <authorList>
            <person name="Jon McIlroy S."/>
            <person name="Kristiansen R."/>
            <person name="Albertsen M."/>
            <person name="Michael Karst S."/>
            <person name="Rossetti S."/>
            <person name="Lund Nielsen J."/>
            <person name="Tandoi V."/>
            <person name="James Seviour R."/>
            <person name="Nielsen P.H."/>
        </authorList>
    </citation>
    <scope>NUCLEOTIDE SEQUENCE [LARGE SCALE GENOMIC DNA]</scope>
    <source>
        <strain evidence="2 3">RN1</strain>
    </source>
</reference>
<sequence>MSQASAHGSKPKNRSHLGEMRASLGTTDANPWITRLSLAGLITAALLAVVGGMPFDLPMPTHGIGLVTPTCGLTRGSIALVRGDAALAWRYNPVSLAVIAFGAFGLARATVGITTKRWLNLSLRLTTTAWIVLGVLFVALWVYQQGNADFVMNARG</sequence>
<evidence type="ECO:0000313" key="3">
    <source>
        <dbReference type="Proteomes" id="UP000018291"/>
    </source>
</evidence>
<comment type="caution">
    <text evidence="2">The sequence shown here is derived from an EMBL/GenBank/DDBJ whole genome shotgun (WGS) entry which is preliminary data.</text>
</comment>
<evidence type="ECO:0000256" key="1">
    <source>
        <dbReference type="SAM" id="Phobius"/>
    </source>
</evidence>
<dbReference type="AlphaFoldDB" id="R4YYJ4"/>
<dbReference type="HOGENOM" id="CLU_1683369_0_0_11"/>
<proteinExistence type="predicted"/>
<accession>R4YYJ4</accession>
<protein>
    <recommendedName>
        <fullName evidence="4">DUF2752 domain-containing protein</fullName>
    </recommendedName>
</protein>
<keyword evidence="1" id="KW-0472">Membrane</keyword>
<dbReference type="Proteomes" id="UP000018291">
    <property type="component" value="Unassembled WGS sequence"/>
</dbReference>
<dbReference type="EMBL" id="CANL01000015">
    <property type="protein sequence ID" value="CCM63443.1"/>
    <property type="molecule type" value="Genomic_DNA"/>
</dbReference>
<keyword evidence="3" id="KW-1185">Reference proteome</keyword>
<dbReference type="OrthoDB" id="5149870at2"/>
<feature type="transmembrane region" description="Helical" evidence="1">
    <location>
        <begin position="36"/>
        <end position="55"/>
    </location>
</feature>
<organism evidence="2 3">
    <name type="scientific">Candidatus Neomicrothrix parvicella RN1</name>
    <dbReference type="NCBI Taxonomy" id="1229780"/>
    <lineage>
        <taxon>Bacteria</taxon>
        <taxon>Bacillati</taxon>
        <taxon>Actinomycetota</taxon>
        <taxon>Acidimicrobiia</taxon>
        <taxon>Acidimicrobiales</taxon>
        <taxon>Microthrixaceae</taxon>
        <taxon>Candidatus Neomicrothrix</taxon>
    </lineage>
</organism>
<dbReference type="Pfam" id="PF10825">
    <property type="entry name" value="DUF2752"/>
    <property type="match status" value="1"/>
</dbReference>
<evidence type="ECO:0000313" key="2">
    <source>
        <dbReference type="EMBL" id="CCM63443.1"/>
    </source>
</evidence>
<evidence type="ECO:0008006" key="4">
    <source>
        <dbReference type="Google" id="ProtNLM"/>
    </source>
</evidence>
<dbReference type="InterPro" id="IPR021215">
    <property type="entry name" value="DUF2752"/>
</dbReference>
<dbReference type="eggNOG" id="ENOG5033980">
    <property type="taxonomic scope" value="Bacteria"/>
</dbReference>
<dbReference type="RefSeq" id="WP_012226003.1">
    <property type="nucleotide sequence ID" value="NZ_HG422565.1"/>
</dbReference>
<feature type="transmembrane region" description="Helical" evidence="1">
    <location>
        <begin position="94"/>
        <end position="111"/>
    </location>
</feature>
<keyword evidence="1" id="KW-0812">Transmembrane</keyword>
<gene>
    <name evidence="2" type="ORF">BN381_220017</name>
</gene>
<feature type="transmembrane region" description="Helical" evidence="1">
    <location>
        <begin position="123"/>
        <end position="143"/>
    </location>
</feature>
<keyword evidence="1" id="KW-1133">Transmembrane helix</keyword>